<evidence type="ECO:0000313" key="2">
    <source>
        <dbReference type="EMBL" id="MBG0562260.1"/>
    </source>
</evidence>
<dbReference type="InterPro" id="IPR001107">
    <property type="entry name" value="Band_7"/>
</dbReference>
<organism evidence="2 3">
    <name type="scientific">Actinoplanes aureus</name>
    <dbReference type="NCBI Taxonomy" id="2792083"/>
    <lineage>
        <taxon>Bacteria</taxon>
        <taxon>Bacillati</taxon>
        <taxon>Actinomycetota</taxon>
        <taxon>Actinomycetes</taxon>
        <taxon>Micromonosporales</taxon>
        <taxon>Micromonosporaceae</taxon>
        <taxon>Actinoplanes</taxon>
    </lineage>
</organism>
<name>A0A931FXA2_9ACTN</name>
<protein>
    <submittedName>
        <fullName evidence="2">SPFH domain-containing protein</fullName>
    </submittedName>
</protein>
<comment type="caution">
    <text evidence="2">The sequence shown here is derived from an EMBL/GenBank/DDBJ whole genome shotgun (WGS) entry which is preliminary data.</text>
</comment>
<keyword evidence="3" id="KW-1185">Reference proteome</keyword>
<accession>A0A931FXA2</accession>
<dbReference type="Proteomes" id="UP000598146">
    <property type="component" value="Unassembled WGS sequence"/>
</dbReference>
<sequence>MADVTRRLHLRHLRAAPTTWVGHTVRGKAKRAGTGLSFWYRPLTAALSEVPVDDRELPLLFHARTEDFADVTVQATVTYRVSDPAAAAARLDFSIDPYRGTWRGQPLDQVAGLLAELAQQPALDLLARLPLAEALTTGIAGVRQSVAGALAADPRLTETGVSVVSARVVAIRPEPDLERALQTPTREQVQQEADRATYARRAHAVQQEQAIAENELQSKIELARREQELVEQHGANTRREAELDAETRLVAARAEADREEVASVAAAEGMRRRAGSEADATRVRDDARAAGARVVGLAEAEAEAARLAAYRDLPPAVLQALALRELAGQLPQIGEITVTPDLVSKLVGRLG</sequence>
<dbReference type="InterPro" id="IPR036013">
    <property type="entry name" value="Band_7/SPFH_dom_sf"/>
</dbReference>
<dbReference type="SUPFAM" id="SSF117892">
    <property type="entry name" value="Band 7/SPFH domain"/>
    <property type="match status" value="1"/>
</dbReference>
<dbReference type="RefSeq" id="WP_196414055.1">
    <property type="nucleotide sequence ID" value="NZ_JADQTO010000005.1"/>
</dbReference>
<dbReference type="EMBL" id="JADQTO010000005">
    <property type="protein sequence ID" value="MBG0562260.1"/>
    <property type="molecule type" value="Genomic_DNA"/>
</dbReference>
<dbReference type="Pfam" id="PF01145">
    <property type="entry name" value="Band_7"/>
    <property type="match status" value="1"/>
</dbReference>
<dbReference type="Gene3D" id="3.30.479.30">
    <property type="entry name" value="Band 7 domain"/>
    <property type="match status" value="1"/>
</dbReference>
<dbReference type="AlphaFoldDB" id="A0A931FXA2"/>
<evidence type="ECO:0000259" key="1">
    <source>
        <dbReference type="Pfam" id="PF01145"/>
    </source>
</evidence>
<reference evidence="2" key="1">
    <citation type="submission" date="2020-11" db="EMBL/GenBank/DDBJ databases">
        <title>Isolation and identification of active actinomycetes.</title>
        <authorList>
            <person name="Sun X."/>
        </authorList>
    </citation>
    <scope>NUCLEOTIDE SEQUENCE</scope>
    <source>
        <strain evidence="2">NEAU-A11</strain>
    </source>
</reference>
<proteinExistence type="predicted"/>
<evidence type="ECO:0000313" key="3">
    <source>
        <dbReference type="Proteomes" id="UP000598146"/>
    </source>
</evidence>
<gene>
    <name evidence="2" type="ORF">I4J89_12375</name>
</gene>
<feature type="domain" description="Band 7" evidence="1">
    <location>
        <begin position="27"/>
        <end position="200"/>
    </location>
</feature>